<dbReference type="AlphaFoldDB" id="A0ABD4KW16"/>
<dbReference type="EMBL" id="RDOM01001402">
    <property type="protein sequence ID" value="MBF4275615.1"/>
    <property type="molecule type" value="Genomic_DNA"/>
</dbReference>
<dbReference type="RefSeq" id="WP_214655343.1">
    <property type="nucleotide sequence ID" value="NZ_RDOM01001402.1"/>
</dbReference>
<comment type="caution">
    <text evidence="2">The sequence shown here is derived from an EMBL/GenBank/DDBJ whole genome shotgun (WGS) entry which is preliminary data.</text>
</comment>
<accession>A0ABD4KW16</accession>
<dbReference type="Proteomes" id="UP000722957">
    <property type="component" value="Unassembled WGS sequence"/>
</dbReference>
<evidence type="ECO:0000256" key="1">
    <source>
        <dbReference type="SAM" id="Coils"/>
    </source>
</evidence>
<organism evidence="2 3">
    <name type="scientific">Vibrio anguillarum</name>
    <name type="common">Listonella anguillarum</name>
    <dbReference type="NCBI Taxonomy" id="55601"/>
    <lineage>
        <taxon>Bacteria</taxon>
        <taxon>Pseudomonadati</taxon>
        <taxon>Pseudomonadota</taxon>
        <taxon>Gammaproteobacteria</taxon>
        <taxon>Vibrionales</taxon>
        <taxon>Vibrionaceae</taxon>
        <taxon>Vibrio</taxon>
    </lineage>
</organism>
<keyword evidence="1" id="KW-0175">Coiled coil</keyword>
<feature type="non-terminal residue" evidence="2">
    <location>
        <position position="1"/>
    </location>
</feature>
<name>A0ABD4KW16_VIBAN</name>
<reference evidence="2 3" key="1">
    <citation type="journal article" date="2021" name="PeerJ">
        <title>Analysis of 44 Vibrio anguillarum genomes reveals high genetic diversity.</title>
        <authorList>
            <person name="Hansen M.J."/>
            <person name="Dalsgaard I."/>
        </authorList>
    </citation>
    <scope>NUCLEOTIDE SEQUENCE [LARGE SCALE GENOMIC DNA]</scope>
    <source>
        <strain evidence="2 3">17-16730-2A</strain>
    </source>
</reference>
<gene>
    <name evidence="2" type="ORF">EAY07_27170</name>
</gene>
<proteinExistence type="predicted"/>
<evidence type="ECO:0000313" key="3">
    <source>
        <dbReference type="Proteomes" id="UP000722957"/>
    </source>
</evidence>
<sequence length="130" mass="14754">LDSANREKLINCEHLDLLKKLLTKVVNPELKSHIGVFNDNKTKSLAQEATAEETMKDAKARLKKAQKQAAELKKVVPKDKQNIVSEINHTLKTQYENLRNYERAIKLATDQRIEVLELAGLGMVVEKVVH</sequence>
<feature type="coiled-coil region" evidence="1">
    <location>
        <begin position="48"/>
        <end position="111"/>
    </location>
</feature>
<protein>
    <submittedName>
        <fullName evidence="2">Uncharacterized protein</fullName>
    </submittedName>
</protein>
<feature type="non-terminal residue" evidence="2">
    <location>
        <position position="130"/>
    </location>
</feature>
<evidence type="ECO:0000313" key="2">
    <source>
        <dbReference type="EMBL" id="MBF4275615.1"/>
    </source>
</evidence>